<dbReference type="AlphaFoldDB" id="A0A5D9C858"/>
<gene>
    <name evidence="4" type="ORF">FYJ91_05740</name>
</gene>
<evidence type="ECO:0000256" key="1">
    <source>
        <dbReference type="SAM" id="Phobius"/>
    </source>
</evidence>
<dbReference type="PANTHER" id="PTHR30273">
    <property type="entry name" value="PERIPLASMIC SIGNAL SENSOR AND SIGMA FACTOR ACTIVATOR FECR-RELATED"/>
    <property type="match status" value="1"/>
</dbReference>
<feature type="transmembrane region" description="Helical" evidence="1">
    <location>
        <begin position="80"/>
        <end position="101"/>
    </location>
</feature>
<keyword evidence="1" id="KW-1133">Transmembrane helix</keyword>
<evidence type="ECO:0000259" key="2">
    <source>
        <dbReference type="Pfam" id="PF04773"/>
    </source>
</evidence>
<comment type="caution">
    <text evidence="4">The sequence shown here is derived from an EMBL/GenBank/DDBJ whole genome shotgun (WGS) entry which is preliminary data.</text>
</comment>
<dbReference type="RefSeq" id="WP_149521350.1">
    <property type="nucleotide sequence ID" value="NZ_VTOU01000002.1"/>
</dbReference>
<evidence type="ECO:0000259" key="3">
    <source>
        <dbReference type="Pfam" id="PF16220"/>
    </source>
</evidence>
<evidence type="ECO:0000313" key="5">
    <source>
        <dbReference type="Proteomes" id="UP000322077"/>
    </source>
</evidence>
<name>A0A5D9C858_9SPHN</name>
<dbReference type="Pfam" id="PF16220">
    <property type="entry name" value="DUF4880"/>
    <property type="match status" value="1"/>
</dbReference>
<sequence length="317" mass="34271">MSPSDDQMREAAIAWYLRLREPADADWDGFMAWLEADPRHDALYQEVADAHDGYGDLVEAVDAHRPSNDNVQTNPRRLKFFAGIVTAAAASVAGIVGYPMLTASPATYAVETQPGQHQTVRLDDGTRIELNGDTKIMLRKGDARFTSLDRGEATFTVVHDASDPFEVHVGADVYQDAGTVFDITRDNNGAVETAVSHGAVLYNPGSDAVRIEAGRVLRTDRGRATLASIDTATVGTWRDGRLIYKQAPIARIASDVSRNLGVPIRVSPDIAAQTFSGVVILGGDDSTILPRIGAILDISVAREADGWHMSSRARDSR</sequence>
<dbReference type="InterPro" id="IPR012373">
    <property type="entry name" value="Ferrdict_sens_TM"/>
</dbReference>
<keyword evidence="5" id="KW-1185">Reference proteome</keyword>
<dbReference type="Gene3D" id="2.60.120.1440">
    <property type="match status" value="1"/>
</dbReference>
<dbReference type="EMBL" id="VTOU01000002">
    <property type="protein sequence ID" value="TZG28068.1"/>
    <property type="molecule type" value="Genomic_DNA"/>
</dbReference>
<organism evidence="4 5">
    <name type="scientific">Sphingomonas montanisoli</name>
    <dbReference type="NCBI Taxonomy" id="2606412"/>
    <lineage>
        <taxon>Bacteria</taxon>
        <taxon>Pseudomonadati</taxon>
        <taxon>Pseudomonadota</taxon>
        <taxon>Alphaproteobacteria</taxon>
        <taxon>Sphingomonadales</taxon>
        <taxon>Sphingomonadaceae</taxon>
        <taxon>Sphingomonas</taxon>
    </lineage>
</organism>
<protein>
    <submittedName>
        <fullName evidence="4">DUF4880 domain-containing protein</fullName>
    </submittedName>
</protein>
<feature type="domain" description="FecR N-terminal" evidence="3">
    <location>
        <begin position="10"/>
        <end position="48"/>
    </location>
</feature>
<proteinExistence type="predicted"/>
<keyword evidence="1" id="KW-0812">Transmembrane</keyword>
<reference evidence="4 5" key="1">
    <citation type="submission" date="2019-08" db="EMBL/GenBank/DDBJ databases">
        <authorList>
            <person name="Wang G."/>
            <person name="Xu Z."/>
        </authorList>
    </citation>
    <scope>NUCLEOTIDE SEQUENCE [LARGE SCALE GENOMIC DNA]</scope>
    <source>
        <strain evidence="4 5">ZX</strain>
    </source>
</reference>
<dbReference type="Pfam" id="PF04773">
    <property type="entry name" value="FecR"/>
    <property type="match status" value="1"/>
</dbReference>
<dbReference type="GO" id="GO:0016989">
    <property type="term" value="F:sigma factor antagonist activity"/>
    <property type="evidence" value="ECO:0007669"/>
    <property type="project" value="TreeGrafter"/>
</dbReference>
<keyword evidence="1" id="KW-0472">Membrane</keyword>
<evidence type="ECO:0000313" key="4">
    <source>
        <dbReference type="EMBL" id="TZG28068.1"/>
    </source>
</evidence>
<dbReference type="InterPro" id="IPR032623">
    <property type="entry name" value="FecR_N"/>
</dbReference>
<dbReference type="Proteomes" id="UP000322077">
    <property type="component" value="Unassembled WGS sequence"/>
</dbReference>
<accession>A0A5D9C858</accession>
<feature type="domain" description="FecR protein" evidence="2">
    <location>
        <begin position="110"/>
        <end position="200"/>
    </location>
</feature>
<dbReference type="PIRSF" id="PIRSF018266">
    <property type="entry name" value="FecR"/>
    <property type="match status" value="1"/>
</dbReference>
<dbReference type="PANTHER" id="PTHR30273:SF2">
    <property type="entry name" value="PROTEIN FECR"/>
    <property type="match status" value="1"/>
</dbReference>
<dbReference type="InterPro" id="IPR006860">
    <property type="entry name" value="FecR"/>
</dbReference>